<dbReference type="EMBL" id="BMED01000002">
    <property type="protein sequence ID" value="GGC79935.1"/>
    <property type="molecule type" value="Genomic_DNA"/>
</dbReference>
<evidence type="ECO:0000313" key="2">
    <source>
        <dbReference type="Proteomes" id="UP000637423"/>
    </source>
</evidence>
<keyword evidence="2" id="KW-1185">Reference proteome</keyword>
<evidence type="ECO:0000313" key="1">
    <source>
        <dbReference type="EMBL" id="GGC79935.1"/>
    </source>
</evidence>
<reference evidence="1" key="1">
    <citation type="journal article" date="2014" name="Int. J. Syst. Evol. Microbiol.">
        <title>Complete genome sequence of Corynebacterium casei LMG S-19264T (=DSM 44701T), isolated from a smear-ripened cheese.</title>
        <authorList>
            <consortium name="US DOE Joint Genome Institute (JGI-PGF)"/>
            <person name="Walter F."/>
            <person name="Albersmeier A."/>
            <person name="Kalinowski J."/>
            <person name="Ruckert C."/>
        </authorList>
    </citation>
    <scope>NUCLEOTIDE SEQUENCE</scope>
    <source>
        <strain evidence="1">CGMCC 1.10998</strain>
    </source>
</reference>
<dbReference type="AlphaFoldDB" id="A0A916UMY1"/>
<protein>
    <submittedName>
        <fullName evidence="1">Uncharacterized protein</fullName>
    </submittedName>
</protein>
<sequence length="144" mass="16304">MDNSNSFLQQVRRNHLALLSLLVALSALFYNTWRNESTEANRNVRAAEFEMLKSLAELQQVIDYAHFRMDKQRGDPTRALTLILQINDLGTLTPPAVKTASENLLAAWRKNGDKVMDSLDAASAMSEEVLNTRRTVLESLRSLR</sequence>
<organism evidence="1 2">
    <name type="scientific">Undibacterium terreum</name>
    <dbReference type="NCBI Taxonomy" id="1224302"/>
    <lineage>
        <taxon>Bacteria</taxon>
        <taxon>Pseudomonadati</taxon>
        <taxon>Pseudomonadota</taxon>
        <taxon>Betaproteobacteria</taxon>
        <taxon>Burkholderiales</taxon>
        <taxon>Oxalobacteraceae</taxon>
        <taxon>Undibacterium</taxon>
    </lineage>
</organism>
<dbReference type="RefSeq" id="WP_188566721.1">
    <property type="nucleotide sequence ID" value="NZ_BMED01000002.1"/>
</dbReference>
<dbReference type="Proteomes" id="UP000637423">
    <property type="component" value="Unassembled WGS sequence"/>
</dbReference>
<accession>A0A916UMY1</accession>
<name>A0A916UMY1_9BURK</name>
<comment type="caution">
    <text evidence="1">The sequence shown here is derived from an EMBL/GenBank/DDBJ whole genome shotgun (WGS) entry which is preliminary data.</text>
</comment>
<reference evidence="1" key="2">
    <citation type="submission" date="2020-09" db="EMBL/GenBank/DDBJ databases">
        <authorList>
            <person name="Sun Q."/>
            <person name="Zhou Y."/>
        </authorList>
    </citation>
    <scope>NUCLEOTIDE SEQUENCE</scope>
    <source>
        <strain evidence="1">CGMCC 1.10998</strain>
    </source>
</reference>
<gene>
    <name evidence="1" type="ORF">GCM10011396_29030</name>
</gene>
<proteinExistence type="predicted"/>